<evidence type="ECO:0000313" key="2">
    <source>
        <dbReference type="Proteomes" id="UP000078465"/>
    </source>
</evidence>
<name>A0ACD5EMY3_9HYPH</name>
<organism evidence="1 2">
    <name type="scientific">Rhizobium ruizarguesonis</name>
    <dbReference type="NCBI Taxonomy" id="2081791"/>
    <lineage>
        <taxon>Bacteria</taxon>
        <taxon>Pseudomonadati</taxon>
        <taxon>Pseudomonadota</taxon>
        <taxon>Alphaproteobacteria</taxon>
        <taxon>Hyphomicrobiales</taxon>
        <taxon>Rhizobiaceae</taxon>
        <taxon>Rhizobium/Agrobacterium group</taxon>
        <taxon>Rhizobium</taxon>
    </lineage>
</organism>
<evidence type="ECO:0000313" key="1">
    <source>
        <dbReference type="EMBL" id="XKM40522.1"/>
    </source>
</evidence>
<proteinExistence type="predicted"/>
<gene>
    <name evidence="1" type="ORF">A4U53_032030</name>
</gene>
<dbReference type="Proteomes" id="UP000078465">
    <property type="component" value="Chromosome"/>
</dbReference>
<protein>
    <submittedName>
        <fullName evidence="1">LysR substrate-binding domain-containing protein</fullName>
    </submittedName>
</protein>
<dbReference type="EMBL" id="CP171853">
    <property type="protein sequence ID" value="XKM40522.1"/>
    <property type="molecule type" value="Genomic_DNA"/>
</dbReference>
<reference evidence="1" key="1">
    <citation type="submission" date="2024-10" db="EMBL/GenBank/DDBJ databases">
        <title>Strain of Rhizobium-related bacteria isolated fromm roots of Vavilovia formosa.</title>
        <authorList>
            <person name="Kimeklis A."/>
            <person name="Afonin A."/>
        </authorList>
    </citation>
    <scope>NUCLEOTIDE SEQUENCE</scope>
    <source>
        <strain evidence="1">Vaf-46</strain>
    </source>
</reference>
<sequence length="151" mass="16893">MPDSGLKARRIGELRVVIFGAPAYFARHGRPGHPDDLENHHCVLHAADDTDIEKWPFRIEGKYKSVRVHGRFKTDSAAAAHVAVARGLGVGRAPLWQIRRLVDDDVVQVVLEDFEITRIPIHAVWPSTKIPLAKTKLFADFLAARLKSADF</sequence>
<accession>A0ACD5EMY3</accession>